<organism evidence="9 10">
    <name type="scientific">Cohnella luojiensis</name>
    <dbReference type="NCBI Taxonomy" id="652876"/>
    <lineage>
        <taxon>Bacteria</taxon>
        <taxon>Bacillati</taxon>
        <taxon>Bacillota</taxon>
        <taxon>Bacilli</taxon>
        <taxon>Bacillales</taxon>
        <taxon>Paenibacillaceae</taxon>
        <taxon>Cohnella</taxon>
    </lineage>
</organism>
<evidence type="ECO:0000256" key="4">
    <source>
        <dbReference type="ARBA" id="ARBA00022544"/>
    </source>
</evidence>
<sequence>MIKGKEWQWSMKVSSYQLFWLISISSMIVFSYLPIQLAAKESRQDAWISILLGCMIMMAITWIMLRVCMQNKDKTLVGFMKNLLGTVLGKIIVTVYFLLWFLQISSIARGTVEFQNLVMLHNTPMIVILLCFLFLVAYSVYRGGITAISRCAEIIGPFFVFILYGQLFLNPQDMDMKRILPIYADTGWIPILKGTLYSFNYMVDPSVILMLFFFAENKRTASRAILWGTAVAMIWGVLATLVVLFVTGPGMAAELVVPVYTLTKIVSILNFIQNIDALFIPLWLLGGFIKLSVYLFILSYGLSEWTGFKNWKLIACLTTFILLANVIYSTHNLRIGFTYTSLFQIGFFYPFVYIAIPLILWMIGSIRQRRKASNIN</sequence>
<evidence type="ECO:0000256" key="6">
    <source>
        <dbReference type="ARBA" id="ARBA00022989"/>
    </source>
</evidence>
<dbReference type="EMBL" id="SOMN01000011">
    <property type="protein sequence ID" value="TFE26946.1"/>
    <property type="molecule type" value="Genomic_DNA"/>
</dbReference>
<keyword evidence="10" id="KW-1185">Reference proteome</keyword>
<evidence type="ECO:0000256" key="2">
    <source>
        <dbReference type="ARBA" id="ARBA00007998"/>
    </source>
</evidence>
<dbReference type="AlphaFoldDB" id="A0A4Y8LZ57"/>
<keyword evidence="5 8" id="KW-0812">Transmembrane</keyword>
<keyword evidence="6 8" id="KW-1133">Transmembrane helix</keyword>
<dbReference type="PANTHER" id="PTHR34975:SF2">
    <property type="entry name" value="SPORE GERMINATION PROTEIN A2"/>
    <property type="match status" value="1"/>
</dbReference>
<reference evidence="9 10" key="1">
    <citation type="submission" date="2019-03" db="EMBL/GenBank/DDBJ databases">
        <title>Cohnella endophytica sp. nov., a novel endophytic bacterium isolated from bark of Sonneratia apetala.</title>
        <authorList>
            <person name="Tuo L."/>
        </authorList>
    </citation>
    <scope>NUCLEOTIDE SEQUENCE [LARGE SCALE GENOMIC DNA]</scope>
    <source>
        <strain evidence="9 10">CCTCC AB 208254</strain>
    </source>
</reference>
<feature type="transmembrane region" description="Helical" evidence="8">
    <location>
        <begin position="188"/>
        <end position="213"/>
    </location>
</feature>
<keyword evidence="7 8" id="KW-0472">Membrane</keyword>
<feature type="transmembrane region" description="Helical" evidence="8">
    <location>
        <begin position="278"/>
        <end position="298"/>
    </location>
</feature>
<evidence type="ECO:0000313" key="9">
    <source>
        <dbReference type="EMBL" id="TFE26946.1"/>
    </source>
</evidence>
<dbReference type="Proteomes" id="UP000297900">
    <property type="component" value="Unassembled WGS sequence"/>
</dbReference>
<dbReference type="Pfam" id="PF03845">
    <property type="entry name" value="Spore_permease"/>
    <property type="match status" value="1"/>
</dbReference>
<feature type="transmembrane region" description="Helical" evidence="8">
    <location>
        <begin position="47"/>
        <end position="67"/>
    </location>
</feature>
<evidence type="ECO:0000256" key="7">
    <source>
        <dbReference type="ARBA" id="ARBA00023136"/>
    </source>
</evidence>
<evidence type="ECO:0000256" key="3">
    <source>
        <dbReference type="ARBA" id="ARBA00022448"/>
    </source>
</evidence>
<evidence type="ECO:0000256" key="5">
    <source>
        <dbReference type="ARBA" id="ARBA00022692"/>
    </source>
</evidence>
<evidence type="ECO:0000313" key="10">
    <source>
        <dbReference type="Proteomes" id="UP000297900"/>
    </source>
</evidence>
<feature type="transmembrane region" description="Helical" evidence="8">
    <location>
        <begin position="148"/>
        <end position="168"/>
    </location>
</feature>
<dbReference type="PANTHER" id="PTHR34975">
    <property type="entry name" value="SPORE GERMINATION PROTEIN A2"/>
    <property type="match status" value="1"/>
</dbReference>
<feature type="transmembrane region" description="Helical" evidence="8">
    <location>
        <begin position="310"/>
        <end position="330"/>
    </location>
</feature>
<proteinExistence type="inferred from homology"/>
<dbReference type="InterPro" id="IPR004761">
    <property type="entry name" value="Spore_GerAB"/>
</dbReference>
<comment type="similarity">
    <text evidence="2">Belongs to the amino acid-polyamine-organocation (APC) superfamily. Spore germination protein (SGP) (TC 2.A.3.9) family.</text>
</comment>
<dbReference type="OrthoDB" id="1891864at2"/>
<protein>
    <submittedName>
        <fullName evidence="9">Uncharacterized protein</fullName>
    </submittedName>
</protein>
<dbReference type="NCBIfam" id="TIGR00912">
    <property type="entry name" value="2A0309"/>
    <property type="match status" value="1"/>
</dbReference>
<feature type="transmembrane region" description="Helical" evidence="8">
    <location>
        <begin position="225"/>
        <end position="246"/>
    </location>
</feature>
<feature type="transmembrane region" description="Helical" evidence="8">
    <location>
        <begin position="79"/>
        <end position="102"/>
    </location>
</feature>
<accession>A0A4Y8LZ57</accession>
<keyword evidence="4" id="KW-0309">Germination</keyword>
<feature type="transmembrane region" description="Helical" evidence="8">
    <location>
        <begin position="122"/>
        <end position="141"/>
    </location>
</feature>
<comment type="subcellular location">
    <subcellularLocation>
        <location evidence="1">Membrane</location>
        <topology evidence="1">Multi-pass membrane protein</topology>
    </subcellularLocation>
</comment>
<feature type="transmembrane region" description="Helical" evidence="8">
    <location>
        <begin position="342"/>
        <end position="363"/>
    </location>
</feature>
<dbReference type="GO" id="GO:0009847">
    <property type="term" value="P:spore germination"/>
    <property type="evidence" value="ECO:0007669"/>
    <property type="project" value="InterPro"/>
</dbReference>
<name>A0A4Y8LZ57_9BACL</name>
<feature type="transmembrane region" description="Helical" evidence="8">
    <location>
        <begin position="18"/>
        <end position="35"/>
    </location>
</feature>
<keyword evidence="3" id="KW-0813">Transport</keyword>
<evidence type="ECO:0000256" key="1">
    <source>
        <dbReference type="ARBA" id="ARBA00004141"/>
    </source>
</evidence>
<gene>
    <name evidence="9" type="ORF">E2980_10635</name>
</gene>
<comment type="caution">
    <text evidence="9">The sequence shown here is derived from an EMBL/GenBank/DDBJ whole genome shotgun (WGS) entry which is preliminary data.</text>
</comment>
<evidence type="ECO:0000256" key="8">
    <source>
        <dbReference type="SAM" id="Phobius"/>
    </source>
</evidence>
<dbReference type="GO" id="GO:0016020">
    <property type="term" value="C:membrane"/>
    <property type="evidence" value="ECO:0007669"/>
    <property type="project" value="UniProtKB-SubCell"/>
</dbReference>